<keyword evidence="2" id="KW-1185">Reference proteome</keyword>
<protein>
    <recommendedName>
        <fullName evidence="3">LAGLIDADG homing endonuclease</fullName>
    </recommendedName>
</protein>
<name>A0AAV1Z7G4_9ARAC</name>
<organism evidence="1 2">
    <name type="scientific">Larinioides sclopetarius</name>
    <dbReference type="NCBI Taxonomy" id="280406"/>
    <lineage>
        <taxon>Eukaryota</taxon>
        <taxon>Metazoa</taxon>
        <taxon>Ecdysozoa</taxon>
        <taxon>Arthropoda</taxon>
        <taxon>Chelicerata</taxon>
        <taxon>Arachnida</taxon>
        <taxon>Araneae</taxon>
        <taxon>Araneomorphae</taxon>
        <taxon>Entelegynae</taxon>
        <taxon>Araneoidea</taxon>
        <taxon>Araneidae</taxon>
        <taxon>Larinioides</taxon>
    </lineage>
</organism>
<gene>
    <name evidence="1" type="ORF">LARSCL_LOCUS3596</name>
</gene>
<proteinExistence type="predicted"/>
<evidence type="ECO:0008006" key="3">
    <source>
        <dbReference type="Google" id="ProtNLM"/>
    </source>
</evidence>
<accession>A0AAV1Z7G4</accession>
<comment type="caution">
    <text evidence="1">The sequence shown here is derived from an EMBL/GenBank/DDBJ whole genome shotgun (WGS) entry which is preliminary data.</text>
</comment>
<dbReference type="AlphaFoldDB" id="A0AAV1Z7G4"/>
<sequence>MLGPIESNRSNRLKSVLKTNHLRIKFAPNEKLLRLMKNATQDWQFILKSNFMEEFPGFYSECWKMKENPPSTLKK</sequence>
<reference evidence="1 2" key="1">
    <citation type="submission" date="2024-04" db="EMBL/GenBank/DDBJ databases">
        <authorList>
            <person name="Rising A."/>
            <person name="Reimegard J."/>
            <person name="Sonavane S."/>
            <person name="Akerstrom W."/>
            <person name="Nylinder S."/>
            <person name="Hedman E."/>
            <person name="Kallberg Y."/>
        </authorList>
    </citation>
    <scope>NUCLEOTIDE SEQUENCE [LARGE SCALE GENOMIC DNA]</scope>
</reference>
<evidence type="ECO:0000313" key="1">
    <source>
        <dbReference type="EMBL" id="CAL1267311.1"/>
    </source>
</evidence>
<evidence type="ECO:0000313" key="2">
    <source>
        <dbReference type="Proteomes" id="UP001497382"/>
    </source>
</evidence>
<dbReference type="EMBL" id="CAXIEN010000027">
    <property type="protein sequence ID" value="CAL1267311.1"/>
    <property type="molecule type" value="Genomic_DNA"/>
</dbReference>
<dbReference type="Proteomes" id="UP001497382">
    <property type="component" value="Unassembled WGS sequence"/>
</dbReference>